<accession>A0A0A8VD06</accession>
<keyword evidence="1" id="KW-0812">Transmembrane</keyword>
<keyword evidence="1" id="KW-1133">Transmembrane helix</keyword>
<sequence>MLSNANGFLFNFICIFNRPYANFLMFISMGRVNLLPTLRCDIHLPARFILMLSRTSIRFLLAIHSKANRSRKYTPINFTEMLSNSLFLGQWRYITLILTLRGANIIN</sequence>
<protein>
    <submittedName>
        <fullName evidence="2">Uncharacterized protein</fullName>
    </submittedName>
</protein>
<proteinExistence type="predicted"/>
<dbReference type="EMBL" id="LN681231">
    <property type="protein sequence ID" value="CEK27455.1"/>
    <property type="molecule type" value="Genomic_DNA"/>
</dbReference>
<organism evidence="2">
    <name type="scientific">Yersinia ruckeri</name>
    <dbReference type="NCBI Taxonomy" id="29486"/>
    <lineage>
        <taxon>Bacteria</taxon>
        <taxon>Pseudomonadati</taxon>
        <taxon>Pseudomonadota</taxon>
        <taxon>Gammaproteobacteria</taxon>
        <taxon>Enterobacterales</taxon>
        <taxon>Yersiniaceae</taxon>
        <taxon>Yersinia</taxon>
    </lineage>
</organism>
<name>A0A0A8VD06_YERRU</name>
<gene>
    <name evidence="2" type="ORF">CSF007_8510</name>
</gene>
<reference evidence="2" key="1">
    <citation type="journal article" date="2015" name="Genome Announc.">
        <title>Complete Genome Sequence of Yersinia ruckeri Strain CSF007-82, Etiologic Agent of Red Mouth Disease in Salmonid Fish.</title>
        <authorList>
            <person name="Nelson M.C."/>
            <person name="LaPatra S.E."/>
            <person name="Welch T.J."/>
            <person name="Graf J."/>
        </authorList>
    </citation>
    <scope>NUCLEOTIDE SEQUENCE</scope>
    <source>
        <strain evidence="2">CSF007-82</strain>
    </source>
</reference>
<evidence type="ECO:0000313" key="2">
    <source>
        <dbReference type="EMBL" id="CEK27455.1"/>
    </source>
</evidence>
<evidence type="ECO:0000256" key="1">
    <source>
        <dbReference type="SAM" id="Phobius"/>
    </source>
</evidence>
<keyword evidence="1" id="KW-0472">Membrane</keyword>
<dbReference type="AlphaFoldDB" id="A0A0A8VD06"/>
<feature type="transmembrane region" description="Helical" evidence="1">
    <location>
        <begin position="7"/>
        <end position="30"/>
    </location>
</feature>